<dbReference type="SUPFAM" id="SSF56112">
    <property type="entry name" value="Protein kinase-like (PK-like)"/>
    <property type="match status" value="1"/>
</dbReference>
<dbReference type="InterPro" id="IPR011009">
    <property type="entry name" value="Kinase-like_dom_sf"/>
</dbReference>
<feature type="domain" description="Fungal-type protein kinase" evidence="2">
    <location>
        <begin position="347"/>
        <end position="580"/>
    </location>
</feature>
<organism evidence="3 4">
    <name type="scientific">Bondarzewia mesenterica</name>
    <dbReference type="NCBI Taxonomy" id="1095465"/>
    <lineage>
        <taxon>Eukaryota</taxon>
        <taxon>Fungi</taxon>
        <taxon>Dikarya</taxon>
        <taxon>Basidiomycota</taxon>
        <taxon>Agaricomycotina</taxon>
        <taxon>Agaricomycetes</taxon>
        <taxon>Russulales</taxon>
        <taxon>Bondarzewiaceae</taxon>
        <taxon>Bondarzewia</taxon>
    </lineage>
</organism>
<dbReference type="Pfam" id="PF17667">
    <property type="entry name" value="Pkinase_fungal"/>
    <property type="match status" value="2"/>
</dbReference>
<dbReference type="AlphaFoldDB" id="A0A4V3XDY7"/>
<dbReference type="PANTHER" id="PTHR38248">
    <property type="entry name" value="FUNK1 6"/>
    <property type="match status" value="1"/>
</dbReference>
<accession>A0A4V3XDY7</accession>
<dbReference type="Proteomes" id="UP000310158">
    <property type="component" value="Unassembled WGS sequence"/>
</dbReference>
<feature type="compositionally biased region" description="Basic and acidic residues" evidence="1">
    <location>
        <begin position="675"/>
        <end position="693"/>
    </location>
</feature>
<dbReference type="EMBL" id="SGPL01000506">
    <property type="protein sequence ID" value="THH11573.1"/>
    <property type="molecule type" value="Genomic_DNA"/>
</dbReference>
<evidence type="ECO:0000313" key="3">
    <source>
        <dbReference type="EMBL" id="THH11573.1"/>
    </source>
</evidence>
<dbReference type="PROSITE" id="PS00109">
    <property type="entry name" value="PROTEIN_KINASE_TYR"/>
    <property type="match status" value="1"/>
</dbReference>
<sequence>MKRSFEQMAESSSRYVLHDSPPKSAPLPKATQFVLPNTPRVKRSHSQYASQQHSSVHTLVGEVDAQLRAQLHGAIYIDTPGFLEQIFPVDATLIDNIFTACCSPYPGLPQYDQTRECWTAFPDVESEKFAEKALYTPFLNVANFITAVSGENSDHPPVLWSSYPHHPPLAWTDHSADMKPDIVASLGIPRDERPPWRFIHVPMDVKKSSSPAAALLQVLKYQRQIFHESHDRRFVIGITLAKTNVSVYIADRSGVLGSDKFDLHQVGSRSSECGGTTCPYCTDDATTLAGPKVAHTTDRGDSDAAAIKAGLGSHDEACVDYDPKANNYYWIVDMPKPRDDDRMKMSETAIETFVLAGWVSISRGATILGRGTRIWKAWKKDEMRLPKNKRTMHIFKDTWRDERRSLEGEMYALIGEQEGVAKMHSYGVVKVDGEDDSTFTLIRRQLRPADRPRHVDMYQNRVTPSIESPLGDLSVQVKYVIDEDYLPPIESRDDYPQRNKIHSRLVLATYGWSVKRFLSCLELVQALKDAITGRRNSYRQGILHRDISLGNVLITGKKGPGNRGVLIDYDNSIEYERHETIEDDALSMSFRDLFEAPDSSTLVSRKREVFSVDRVLKKNILPLISPFFSPLTSLVVEFHGILCEAYKVYNFEGIHDEVIAAFERAELLLIRRPPNDEEHKERRKKEEEWRKADGVGSWDVNSPRRARVLAPAIVESQADSSTSSWAPRYNDQLPDEPPSPTPKPKRAKHSQ</sequence>
<reference evidence="3 4" key="1">
    <citation type="submission" date="2019-02" db="EMBL/GenBank/DDBJ databases">
        <title>Genome sequencing of the rare red list fungi Bondarzewia mesenterica.</title>
        <authorList>
            <person name="Buettner E."/>
            <person name="Kellner H."/>
        </authorList>
    </citation>
    <scope>NUCLEOTIDE SEQUENCE [LARGE SCALE GENOMIC DNA]</scope>
    <source>
        <strain evidence="3 4">DSM 108281</strain>
    </source>
</reference>
<comment type="caution">
    <text evidence="3">The sequence shown here is derived from an EMBL/GenBank/DDBJ whole genome shotgun (WGS) entry which is preliminary data.</text>
</comment>
<protein>
    <recommendedName>
        <fullName evidence="2">Fungal-type protein kinase domain-containing protein</fullName>
    </recommendedName>
</protein>
<name>A0A4V3XDY7_9AGAM</name>
<evidence type="ECO:0000259" key="2">
    <source>
        <dbReference type="Pfam" id="PF17667"/>
    </source>
</evidence>
<proteinExistence type="predicted"/>
<dbReference type="InterPro" id="IPR008266">
    <property type="entry name" value="Tyr_kinase_AS"/>
</dbReference>
<dbReference type="GO" id="GO:0004672">
    <property type="term" value="F:protein kinase activity"/>
    <property type="evidence" value="ECO:0007669"/>
    <property type="project" value="InterPro"/>
</dbReference>
<dbReference type="InterPro" id="IPR040976">
    <property type="entry name" value="Pkinase_fungal"/>
</dbReference>
<dbReference type="PANTHER" id="PTHR38248:SF2">
    <property type="entry name" value="FUNK1 11"/>
    <property type="match status" value="1"/>
</dbReference>
<gene>
    <name evidence="3" type="ORF">EW146_g7997</name>
</gene>
<evidence type="ECO:0000313" key="4">
    <source>
        <dbReference type="Proteomes" id="UP000310158"/>
    </source>
</evidence>
<feature type="region of interest" description="Disordered" evidence="1">
    <location>
        <begin position="1"/>
        <end position="29"/>
    </location>
</feature>
<feature type="domain" description="Fungal-type protein kinase" evidence="2">
    <location>
        <begin position="190"/>
        <end position="266"/>
    </location>
</feature>
<feature type="region of interest" description="Disordered" evidence="1">
    <location>
        <begin position="675"/>
        <end position="751"/>
    </location>
</feature>
<evidence type="ECO:0000256" key="1">
    <source>
        <dbReference type="SAM" id="MobiDB-lite"/>
    </source>
</evidence>
<dbReference type="OrthoDB" id="3270165at2759"/>
<keyword evidence="4" id="KW-1185">Reference proteome</keyword>